<evidence type="ECO:0000256" key="2">
    <source>
        <dbReference type="ARBA" id="ARBA00022741"/>
    </source>
</evidence>
<feature type="non-terminal residue" evidence="5">
    <location>
        <position position="46"/>
    </location>
</feature>
<evidence type="ECO:0000256" key="4">
    <source>
        <dbReference type="ARBA" id="ARBA00022840"/>
    </source>
</evidence>
<accession>A0A0F9BBQ3</accession>
<keyword evidence="3" id="KW-0418">Kinase</keyword>
<proteinExistence type="predicted"/>
<dbReference type="InterPro" id="IPR023314">
    <property type="entry name" value="Myo_inos_IolC-like_sf"/>
</dbReference>
<evidence type="ECO:0000256" key="3">
    <source>
        <dbReference type="ARBA" id="ARBA00022777"/>
    </source>
</evidence>
<reference evidence="5" key="1">
    <citation type="journal article" date="2015" name="Nature">
        <title>Complex archaea that bridge the gap between prokaryotes and eukaryotes.</title>
        <authorList>
            <person name="Spang A."/>
            <person name="Saw J.H."/>
            <person name="Jorgensen S.L."/>
            <person name="Zaremba-Niedzwiedzka K."/>
            <person name="Martijn J."/>
            <person name="Lind A.E."/>
            <person name="van Eijk R."/>
            <person name="Schleper C."/>
            <person name="Guy L."/>
            <person name="Ettema T.J."/>
        </authorList>
    </citation>
    <scope>NUCLEOTIDE SEQUENCE</scope>
</reference>
<evidence type="ECO:0000313" key="5">
    <source>
        <dbReference type="EMBL" id="KKL19339.1"/>
    </source>
</evidence>
<dbReference type="Gene3D" id="3.40.1190.20">
    <property type="match status" value="1"/>
</dbReference>
<dbReference type="GO" id="GO:0016301">
    <property type="term" value="F:kinase activity"/>
    <property type="evidence" value="ECO:0007669"/>
    <property type="project" value="UniProtKB-KW"/>
</dbReference>
<dbReference type="SUPFAM" id="SSF53613">
    <property type="entry name" value="Ribokinase-like"/>
    <property type="match status" value="1"/>
</dbReference>
<organism evidence="5">
    <name type="scientific">marine sediment metagenome</name>
    <dbReference type="NCBI Taxonomy" id="412755"/>
    <lineage>
        <taxon>unclassified sequences</taxon>
        <taxon>metagenomes</taxon>
        <taxon>ecological metagenomes</taxon>
    </lineage>
</organism>
<evidence type="ECO:0008006" key="6">
    <source>
        <dbReference type="Google" id="ProtNLM"/>
    </source>
</evidence>
<keyword evidence="1" id="KW-0808">Transferase</keyword>
<protein>
    <recommendedName>
        <fullName evidence="6">Carbohydrate kinase PfkB domain-containing protein</fullName>
    </recommendedName>
</protein>
<dbReference type="AlphaFoldDB" id="A0A0F9BBQ3"/>
<dbReference type="InterPro" id="IPR029056">
    <property type="entry name" value="Ribokinase-like"/>
</dbReference>
<dbReference type="GO" id="GO:0005524">
    <property type="term" value="F:ATP binding"/>
    <property type="evidence" value="ECO:0007669"/>
    <property type="project" value="UniProtKB-KW"/>
</dbReference>
<gene>
    <name evidence="5" type="ORF">LCGC14_2466430</name>
</gene>
<comment type="caution">
    <text evidence="5">The sequence shown here is derived from an EMBL/GenBank/DDBJ whole genome shotgun (WGS) entry which is preliminary data.</text>
</comment>
<keyword evidence="4" id="KW-0067">ATP-binding</keyword>
<dbReference type="EMBL" id="LAZR01038521">
    <property type="protein sequence ID" value="KKL19339.1"/>
    <property type="molecule type" value="Genomic_DNA"/>
</dbReference>
<keyword evidence="2" id="KW-0547">Nucleotide-binding</keyword>
<evidence type="ECO:0000256" key="1">
    <source>
        <dbReference type="ARBA" id="ARBA00022679"/>
    </source>
</evidence>
<name>A0A0F9BBQ3_9ZZZZ</name>
<sequence length="46" mass="4857">MVGIKEIDITCLGEVLVDMFPAEIGRRLTEVSSFRPVPGGAPANVA</sequence>
<dbReference type="Gene3D" id="2.20.150.10">
    <property type="entry name" value="putative 5-dehydro-2- deoxygluconokinase"/>
    <property type="match status" value="1"/>
</dbReference>